<dbReference type="GO" id="GO:0005886">
    <property type="term" value="C:plasma membrane"/>
    <property type="evidence" value="ECO:0007669"/>
    <property type="project" value="TreeGrafter"/>
</dbReference>
<dbReference type="AlphaFoldDB" id="A0AAW0L2K0"/>
<gene>
    <name evidence="3" type="primary">CALS1_0</name>
    <name evidence="3" type="ORF">CFP56_009695</name>
</gene>
<evidence type="ECO:0000313" key="4">
    <source>
        <dbReference type="Proteomes" id="UP000237347"/>
    </source>
</evidence>
<comment type="caution">
    <text evidence="3">The sequence shown here is derived from an EMBL/GenBank/DDBJ whole genome shotgun (WGS) entry which is preliminary data.</text>
</comment>
<protein>
    <submittedName>
        <fullName evidence="3">Callose synthase 1</fullName>
    </submittedName>
</protein>
<keyword evidence="4" id="KW-1185">Reference proteome</keyword>
<reference evidence="3 4" key="1">
    <citation type="journal article" date="2018" name="Sci. Data">
        <title>The draft genome sequence of cork oak.</title>
        <authorList>
            <person name="Ramos A.M."/>
            <person name="Usie A."/>
            <person name="Barbosa P."/>
            <person name="Barros P.M."/>
            <person name="Capote T."/>
            <person name="Chaves I."/>
            <person name="Simoes F."/>
            <person name="Abreu I."/>
            <person name="Carrasquinho I."/>
            <person name="Faro C."/>
            <person name="Guimaraes J.B."/>
            <person name="Mendonca D."/>
            <person name="Nobrega F."/>
            <person name="Rodrigues L."/>
            <person name="Saibo N.J.M."/>
            <person name="Varela M.C."/>
            <person name="Egas C."/>
            <person name="Matos J."/>
            <person name="Miguel C.M."/>
            <person name="Oliveira M.M."/>
            <person name="Ricardo C.P."/>
            <person name="Goncalves S."/>
        </authorList>
    </citation>
    <scope>NUCLEOTIDE SEQUENCE [LARGE SCALE GENOMIC DNA]</scope>
    <source>
        <strain evidence="4">cv. HL8</strain>
    </source>
</reference>
<keyword evidence="1" id="KW-0472">Membrane</keyword>
<evidence type="ECO:0000313" key="3">
    <source>
        <dbReference type="EMBL" id="KAK7845307.1"/>
    </source>
</evidence>
<keyword evidence="1" id="KW-0812">Transmembrane</keyword>
<dbReference type="EMBL" id="PKMF04000172">
    <property type="protein sequence ID" value="KAK7845307.1"/>
    <property type="molecule type" value="Genomic_DNA"/>
</dbReference>
<dbReference type="Proteomes" id="UP000237347">
    <property type="component" value="Unassembled WGS sequence"/>
</dbReference>
<dbReference type="PANTHER" id="PTHR12741:SF48">
    <property type="entry name" value="1,3-BETA-GLUCAN SYNTHASE COMPONENT FKS1-RELATED"/>
    <property type="match status" value="1"/>
</dbReference>
<dbReference type="GO" id="GO:0006075">
    <property type="term" value="P:(1-&gt;3)-beta-D-glucan biosynthetic process"/>
    <property type="evidence" value="ECO:0007669"/>
    <property type="project" value="InterPro"/>
</dbReference>
<organism evidence="3 4">
    <name type="scientific">Quercus suber</name>
    <name type="common">Cork oak</name>
    <dbReference type="NCBI Taxonomy" id="58331"/>
    <lineage>
        <taxon>Eukaryota</taxon>
        <taxon>Viridiplantae</taxon>
        <taxon>Streptophyta</taxon>
        <taxon>Embryophyta</taxon>
        <taxon>Tracheophyta</taxon>
        <taxon>Spermatophyta</taxon>
        <taxon>Magnoliopsida</taxon>
        <taxon>eudicotyledons</taxon>
        <taxon>Gunneridae</taxon>
        <taxon>Pentapetalae</taxon>
        <taxon>rosids</taxon>
        <taxon>fabids</taxon>
        <taxon>Fagales</taxon>
        <taxon>Fagaceae</taxon>
        <taxon>Quercus</taxon>
    </lineage>
</organism>
<proteinExistence type="predicted"/>
<feature type="transmembrane region" description="Helical" evidence="1">
    <location>
        <begin position="29"/>
        <end position="51"/>
    </location>
</feature>
<name>A0AAW0L2K0_QUESU</name>
<keyword evidence="1" id="KW-1133">Transmembrane helix</keyword>
<dbReference type="GO" id="GO:0000148">
    <property type="term" value="C:1,3-beta-D-glucan synthase complex"/>
    <property type="evidence" value="ECO:0007669"/>
    <property type="project" value="InterPro"/>
</dbReference>
<feature type="transmembrane region" description="Helical" evidence="1">
    <location>
        <begin position="132"/>
        <end position="154"/>
    </location>
</feature>
<evidence type="ECO:0000256" key="1">
    <source>
        <dbReference type="SAM" id="Phobius"/>
    </source>
</evidence>
<sequence length="231" mass="27315">MKQRWLVAVESRCLVGSWDIYRLTGSFNFFRMFSCYFSTVGFYFNSKVIYYPKKFKLKESRITIINKFVEIAYRKIGLLVLVPNLIEIGIESGPIILRIQSCMVGHGFAIRHGKAMEIIIILIYFKLVAQDFNTVVSSSILILVASRLYIPFIFNPFGFSWNKIVEDWEDWIKWLYSLIKLGISATDSWKIWWYEEQEHLRSINIMRRVTRIIILALRFFTIQYGFVELVA</sequence>
<dbReference type="PANTHER" id="PTHR12741">
    <property type="entry name" value="LYST-INTERACTING PROTEIN LIP5 DOPAMINE RESPONSIVE PROTEIN DRG-1"/>
    <property type="match status" value="1"/>
</dbReference>
<feature type="domain" description="Glycosyl transferase 48" evidence="2">
    <location>
        <begin position="114"/>
        <end position="209"/>
    </location>
</feature>
<dbReference type="InterPro" id="IPR003440">
    <property type="entry name" value="Glyco_trans_48_dom"/>
</dbReference>
<accession>A0AAW0L2K0</accession>
<dbReference type="Pfam" id="PF02364">
    <property type="entry name" value="Glucan_synthase"/>
    <property type="match status" value="1"/>
</dbReference>
<evidence type="ECO:0000259" key="2">
    <source>
        <dbReference type="Pfam" id="PF02364"/>
    </source>
</evidence>
<dbReference type="GO" id="GO:0003843">
    <property type="term" value="F:1,3-beta-D-glucan synthase activity"/>
    <property type="evidence" value="ECO:0007669"/>
    <property type="project" value="InterPro"/>
</dbReference>